<comment type="caution">
    <text evidence="3">The sequence shown here is derived from an EMBL/GenBank/DDBJ whole genome shotgun (WGS) entry which is preliminary data.</text>
</comment>
<sequence length="155" mass="16333">MSHPNRKSEPSYTMPDTPDTRTPPHPQSSANDSSVGGLVKQLTREVPDLLIKELALAKAEITESVRATKAGAVSMGLGGAVMLAGLVILLQAAVYGLSTVLEPWLSALIVGGVVVVVGLIMLQGGKKKFEASSFKPERTVDSLNKDKNAIRGKTL</sequence>
<proteinExistence type="predicted"/>
<evidence type="ECO:0000313" key="4">
    <source>
        <dbReference type="Proteomes" id="UP000635983"/>
    </source>
</evidence>
<gene>
    <name evidence="3" type="ORF">GCM10009304_17300</name>
</gene>
<feature type="region of interest" description="Disordered" evidence="1">
    <location>
        <begin position="1"/>
        <end position="37"/>
    </location>
</feature>
<feature type="transmembrane region" description="Helical" evidence="2">
    <location>
        <begin position="104"/>
        <end position="122"/>
    </location>
</feature>
<evidence type="ECO:0000313" key="3">
    <source>
        <dbReference type="EMBL" id="GGJ92054.1"/>
    </source>
</evidence>
<keyword evidence="2" id="KW-0812">Transmembrane</keyword>
<protein>
    <recommendedName>
        <fullName evidence="5">Holin-X, holin superfamily III</fullName>
    </recommendedName>
</protein>
<keyword evidence="4" id="KW-1185">Reference proteome</keyword>
<dbReference type="AlphaFoldDB" id="A0A917PU59"/>
<dbReference type="EMBL" id="BMPO01000003">
    <property type="protein sequence ID" value="GGJ92054.1"/>
    <property type="molecule type" value="Genomic_DNA"/>
</dbReference>
<feature type="transmembrane region" description="Helical" evidence="2">
    <location>
        <begin position="76"/>
        <end position="98"/>
    </location>
</feature>
<dbReference type="InterPro" id="IPR009937">
    <property type="entry name" value="Phage_holin_3_6"/>
</dbReference>
<keyword evidence="2" id="KW-0472">Membrane</keyword>
<evidence type="ECO:0000256" key="2">
    <source>
        <dbReference type="SAM" id="Phobius"/>
    </source>
</evidence>
<evidence type="ECO:0000256" key="1">
    <source>
        <dbReference type="SAM" id="MobiDB-lite"/>
    </source>
</evidence>
<keyword evidence="2" id="KW-1133">Transmembrane helix</keyword>
<evidence type="ECO:0008006" key="5">
    <source>
        <dbReference type="Google" id="ProtNLM"/>
    </source>
</evidence>
<organism evidence="3 4">
    <name type="scientific">Pseudomonas matsuisoli</name>
    <dbReference type="NCBI Taxonomy" id="1515666"/>
    <lineage>
        <taxon>Bacteria</taxon>
        <taxon>Pseudomonadati</taxon>
        <taxon>Pseudomonadota</taxon>
        <taxon>Gammaproteobacteria</taxon>
        <taxon>Pseudomonadales</taxon>
        <taxon>Pseudomonadaceae</taxon>
        <taxon>Pseudomonas</taxon>
    </lineage>
</organism>
<name>A0A917PU59_9PSED</name>
<reference evidence="3" key="1">
    <citation type="journal article" date="2014" name="Int. J. Syst. Evol. Microbiol.">
        <title>Complete genome sequence of Corynebacterium casei LMG S-19264T (=DSM 44701T), isolated from a smear-ripened cheese.</title>
        <authorList>
            <consortium name="US DOE Joint Genome Institute (JGI-PGF)"/>
            <person name="Walter F."/>
            <person name="Albersmeier A."/>
            <person name="Kalinowski J."/>
            <person name="Ruckert C."/>
        </authorList>
    </citation>
    <scope>NUCLEOTIDE SEQUENCE</scope>
    <source>
        <strain evidence="3">JCM 30078</strain>
    </source>
</reference>
<dbReference type="Proteomes" id="UP000635983">
    <property type="component" value="Unassembled WGS sequence"/>
</dbReference>
<dbReference type="Pfam" id="PF07332">
    <property type="entry name" value="Phage_holin_3_6"/>
    <property type="match status" value="1"/>
</dbReference>
<reference evidence="3" key="2">
    <citation type="submission" date="2020-09" db="EMBL/GenBank/DDBJ databases">
        <authorList>
            <person name="Sun Q."/>
            <person name="Ohkuma M."/>
        </authorList>
    </citation>
    <scope>NUCLEOTIDE SEQUENCE</scope>
    <source>
        <strain evidence="3">JCM 30078</strain>
    </source>
</reference>
<accession>A0A917PU59</accession>